<dbReference type="KEGG" id="caj:CIG1485E_0002"/>
<feature type="domain" description="DNA polymerase III beta sliding clamp C-terminal" evidence="13">
    <location>
        <begin position="242"/>
        <end position="353"/>
    </location>
</feature>
<evidence type="ECO:0000256" key="1">
    <source>
        <dbReference type="ARBA" id="ARBA00004496"/>
    </source>
</evidence>
<dbReference type="GO" id="GO:0003887">
    <property type="term" value="F:DNA-directed DNA polymerase activity"/>
    <property type="evidence" value="ECO:0007669"/>
    <property type="project" value="UniProtKB-UniRule"/>
</dbReference>
<keyword evidence="15" id="KW-1185">Reference proteome</keyword>
<evidence type="ECO:0000259" key="11">
    <source>
        <dbReference type="Pfam" id="PF00712"/>
    </source>
</evidence>
<evidence type="ECO:0000256" key="8">
    <source>
        <dbReference type="ARBA" id="ARBA00022932"/>
    </source>
</evidence>
<dbReference type="GO" id="GO:0009360">
    <property type="term" value="C:DNA polymerase III complex"/>
    <property type="evidence" value="ECO:0007669"/>
    <property type="project" value="InterPro"/>
</dbReference>
<evidence type="ECO:0000256" key="5">
    <source>
        <dbReference type="ARBA" id="ARBA00022679"/>
    </source>
</evidence>
<accession>A0A076F8W7</accession>
<dbReference type="InterPro" id="IPR046938">
    <property type="entry name" value="DNA_clamp_sf"/>
</dbReference>
<evidence type="ECO:0000256" key="10">
    <source>
        <dbReference type="PIRNR" id="PIRNR000804"/>
    </source>
</evidence>
<dbReference type="STRING" id="1244531.CIG2463D_0002"/>
<evidence type="ECO:0000256" key="2">
    <source>
        <dbReference type="ARBA" id="ARBA00010752"/>
    </source>
</evidence>
<dbReference type="GO" id="GO:0006271">
    <property type="term" value="P:DNA strand elongation involved in DNA replication"/>
    <property type="evidence" value="ECO:0007669"/>
    <property type="project" value="TreeGrafter"/>
</dbReference>
<dbReference type="InterPro" id="IPR022634">
    <property type="entry name" value="DNA_polIII_beta_N"/>
</dbReference>
<dbReference type="InterPro" id="IPR022637">
    <property type="entry name" value="DNA_polIII_beta_cen"/>
</dbReference>
<dbReference type="OrthoDB" id="8421503at2"/>
<sequence>MKVLIKKSVLESIVINTNPYLDKKDLSSITSHIFISAKDGILNIKATDHEIGLAYKIKNTIIQDEGSATANGKKLLDIIKSLKDGDIMLETIQNHLYIKQNNSKYRLPMQNSQDFPTFPNLENKKKFDINAGALSKSLRKISSSIETINSKIELTGALIDIKKDYINLVGTDTRRLSVYKLDISSDNDPFSLIIPKKAIVEIQKLFFEDIEIYYDENTFIAVSQNFEFFTKLINGRYPDYNRVIPTEVKQSLILNREKIIEGIKTISMLSELIKITFTQDNISFESINEDNSEAKTVIEYKNNINEDFMLGIKSKFILDFLSSIEDSEFNLGFNGSGLPFVLSSGDLKTVVMPVNI</sequence>
<name>A0A076F8W7_9BACT</name>
<dbReference type="PIRSF" id="PIRSF000804">
    <property type="entry name" value="DNA_pol_III_b"/>
    <property type="match status" value="1"/>
</dbReference>
<dbReference type="Proteomes" id="UP000028486">
    <property type="component" value="Chromosome"/>
</dbReference>
<dbReference type="InterPro" id="IPR022635">
    <property type="entry name" value="DNA_polIII_beta_C"/>
</dbReference>
<keyword evidence="5 10" id="KW-0808">Transferase</keyword>
<dbReference type="SMART" id="SM00480">
    <property type="entry name" value="POL3Bc"/>
    <property type="match status" value="1"/>
</dbReference>
<gene>
    <name evidence="14" type="primary">dnaN</name>
    <name evidence="14" type="ORF">CIG1485E_0002</name>
</gene>
<dbReference type="EMBL" id="CP009043">
    <property type="protein sequence ID" value="AII13882.1"/>
    <property type="molecule type" value="Genomic_DNA"/>
</dbReference>
<evidence type="ECO:0000256" key="4">
    <source>
        <dbReference type="ARBA" id="ARBA00022490"/>
    </source>
</evidence>
<comment type="subunit">
    <text evidence="10">Forms a ring-shaped head-to-tail homodimer around DNA.</text>
</comment>
<feature type="domain" description="DNA polymerase III beta sliding clamp N-terminal" evidence="11">
    <location>
        <begin position="1"/>
        <end position="118"/>
    </location>
</feature>
<dbReference type="NCBIfam" id="TIGR00663">
    <property type="entry name" value="dnan"/>
    <property type="match status" value="1"/>
</dbReference>
<dbReference type="eggNOG" id="COG0592">
    <property type="taxonomic scope" value="Bacteria"/>
</dbReference>
<dbReference type="GO" id="GO:0008408">
    <property type="term" value="F:3'-5' exonuclease activity"/>
    <property type="evidence" value="ECO:0007669"/>
    <property type="project" value="InterPro"/>
</dbReference>
<keyword evidence="6 10" id="KW-0548">Nucleotidyltransferase</keyword>
<evidence type="ECO:0000313" key="15">
    <source>
        <dbReference type="Proteomes" id="UP000028486"/>
    </source>
</evidence>
<dbReference type="SUPFAM" id="SSF55979">
    <property type="entry name" value="DNA clamp"/>
    <property type="match status" value="3"/>
</dbReference>
<comment type="similarity">
    <text evidence="2 10">Belongs to the beta sliding clamp family.</text>
</comment>
<dbReference type="GO" id="GO:0003677">
    <property type="term" value="F:DNA binding"/>
    <property type="evidence" value="ECO:0007669"/>
    <property type="project" value="UniProtKB-UniRule"/>
</dbReference>
<protein>
    <recommendedName>
        <fullName evidence="3 10">Beta sliding clamp</fullName>
    </recommendedName>
</protein>
<dbReference type="Pfam" id="PF02768">
    <property type="entry name" value="DNA_pol3_beta_3"/>
    <property type="match status" value="1"/>
</dbReference>
<dbReference type="HOGENOM" id="CLU_038149_4_0_7"/>
<dbReference type="CDD" id="cd00140">
    <property type="entry name" value="beta_clamp"/>
    <property type="match status" value="1"/>
</dbReference>
<dbReference type="RefSeq" id="WP_038452420.1">
    <property type="nucleotide sequence ID" value="NZ_CP009043.1"/>
</dbReference>
<dbReference type="InterPro" id="IPR001001">
    <property type="entry name" value="DNA_polIII_beta"/>
</dbReference>
<evidence type="ECO:0000256" key="3">
    <source>
        <dbReference type="ARBA" id="ARBA00021035"/>
    </source>
</evidence>
<reference evidence="15" key="1">
    <citation type="journal article" date="2014" name="Genome Announc.">
        <title>Complete Genome Sequence of Campylobacter iguaniorum Strain 1485ET, Isolated from a Bearded Dragon (Pogona vitticeps).</title>
        <authorList>
            <person name="Gilbert M.J."/>
            <person name="Miller W.G."/>
            <person name="Yee E."/>
            <person name="Kik M."/>
            <person name="Wagenaar J.A."/>
            <person name="Duim B."/>
        </authorList>
    </citation>
    <scope>NUCLEOTIDE SEQUENCE [LARGE SCALE GENOMIC DNA]</scope>
    <source>
        <strain evidence="15">1485E</strain>
    </source>
</reference>
<comment type="subcellular location">
    <subcellularLocation>
        <location evidence="1 10">Cytoplasm</location>
    </subcellularLocation>
</comment>
<dbReference type="Pfam" id="PF00712">
    <property type="entry name" value="DNA_pol3_beta"/>
    <property type="match status" value="1"/>
</dbReference>
<evidence type="ECO:0000256" key="7">
    <source>
        <dbReference type="ARBA" id="ARBA00022705"/>
    </source>
</evidence>
<evidence type="ECO:0000313" key="14">
    <source>
        <dbReference type="EMBL" id="AII13882.1"/>
    </source>
</evidence>
<keyword evidence="4 10" id="KW-0963">Cytoplasm</keyword>
<dbReference type="AlphaFoldDB" id="A0A076F8W7"/>
<evidence type="ECO:0000259" key="12">
    <source>
        <dbReference type="Pfam" id="PF02767"/>
    </source>
</evidence>
<keyword evidence="7 10" id="KW-0235">DNA replication</keyword>
<keyword evidence="9" id="KW-0238">DNA-binding</keyword>
<dbReference type="PATRIC" id="fig|1244531.5.peg.2"/>
<dbReference type="Pfam" id="PF02767">
    <property type="entry name" value="DNA_pol3_beta_2"/>
    <property type="match status" value="1"/>
</dbReference>
<feature type="domain" description="DNA polymerase III beta sliding clamp central" evidence="12">
    <location>
        <begin position="129"/>
        <end position="239"/>
    </location>
</feature>
<dbReference type="PANTHER" id="PTHR30478">
    <property type="entry name" value="DNA POLYMERASE III SUBUNIT BETA"/>
    <property type="match status" value="1"/>
</dbReference>
<comment type="function">
    <text evidence="10">Confers DNA tethering and processivity to DNA polymerases and other proteins. Acts as a clamp, forming a ring around DNA (a reaction catalyzed by the clamp-loading complex) which diffuses in an ATP-independent manner freely and bidirectionally along dsDNA. Initially characterized for its ability to contact the catalytic subunit of DNA polymerase III (Pol III), a complex, multichain enzyme responsible for most of the replicative synthesis in bacteria; Pol III exhibits 3'-5' exonuclease proofreading activity. The beta chain is required for initiation of replication as well as for processivity of DNA replication.</text>
</comment>
<evidence type="ECO:0000259" key="13">
    <source>
        <dbReference type="Pfam" id="PF02768"/>
    </source>
</evidence>
<organism evidence="14 15">
    <name type="scientific">Campylobacter iguaniorum</name>
    <dbReference type="NCBI Taxonomy" id="1244531"/>
    <lineage>
        <taxon>Bacteria</taxon>
        <taxon>Pseudomonadati</taxon>
        <taxon>Campylobacterota</taxon>
        <taxon>Epsilonproteobacteria</taxon>
        <taxon>Campylobacterales</taxon>
        <taxon>Campylobacteraceae</taxon>
        <taxon>Campylobacter</taxon>
    </lineage>
</organism>
<dbReference type="GO" id="GO:0005737">
    <property type="term" value="C:cytoplasm"/>
    <property type="evidence" value="ECO:0007669"/>
    <property type="project" value="UniProtKB-SubCell"/>
</dbReference>
<dbReference type="Gene3D" id="3.10.150.10">
    <property type="entry name" value="DNA Polymerase III, subunit A, domain 2"/>
    <property type="match status" value="3"/>
</dbReference>
<evidence type="ECO:0000256" key="6">
    <source>
        <dbReference type="ARBA" id="ARBA00022695"/>
    </source>
</evidence>
<evidence type="ECO:0000256" key="9">
    <source>
        <dbReference type="ARBA" id="ARBA00023125"/>
    </source>
</evidence>
<proteinExistence type="inferred from homology"/>
<dbReference type="PANTHER" id="PTHR30478:SF0">
    <property type="entry name" value="BETA SLIDING CLAMP"/>
    <property type="match status" value="1"/>
</dbReference>
<keyword evidence="8 10" id="KW-0239">DNA-directed DNA polymerase</keyword>